<dbReference type="InterPro" id="IPR009051">
    <property type="entry name" value="Helical_ferredxn"/>
</dbReference>
<dbReference type="InterPro" id="IPR017896">
    <property type="entry name" value="4Fe4S_Fe-S-bd"/>
</dbReference>
<keyword evidence="3" id="KW-0560">Oxidoreductase</keyword>
<sequence length="484" mass="53025">MADPKGFLTTKRETPKTRPVDIRIMDWREVYEDFHSSKLEKQAGRCMDCGIPFCHQGCPLGNLIPEWNNLVWRQDWRDAIERLHATNNFPEFTGTLCPAPCETACVLGINDDPVTIKRVEISIIDRAWEEGWVPPQPPETRTGKKVAVVGSGPSGLAAAQQLTRAGHDVVVFERSDAIGGLLRYGIPAFKMEKWRLDRRLDQMRAEGTEFRAGVNVGVDITAEELRSSYDAVVLAGGATAWRDLPITGRETTGVYQAMEYLPWANRVAAGELEAPPISAEGKHVVVIGGGDTGADCVGTAHRQGAASVTQLEIMPRPPEARSDAHPWPTYPMIYRVSSAHEEGGERLYSVNTQEFVADDAGELRALRLVEVRNEGGKFVPVEGTEKELPAQLVLLAMGFVGPQREGLLESLGVELDQRGNVARDEAFRTSLDNVFVAGDMGRGQSLIVWAIAEGRAAAAGVDRYLMPERDLLPAPISPTDRPIA</sequence>
<evidence type="ECO:0000313" key="10">
    <source>
        <dbReference type="Proteomes" id="UP000318578"/>
    </source>
</evidence>
<dbReference type="GO" id="GO:0006537">
    <property type="term" value="P:glutamate biosynthetic process"/>
    <property type="evidence" value="ECO:0007669"/>
    <property type="project" value="UniProtKB-KW"/>
</dbReference>
<evidence type="ECO:0000256" key="6">
    <source>
        <dbReference type="ARBA" id="ARBA00023164"/>
    </source>
</evidence>
<dbReference type="FunFam" id="1.10.1060.10:FF:000004">
    <property type="entry name" value="Glutamate synthase, small subunit"/>
    <property type="match status" value="1"/>
</dbReference>
<evidence type="ECO:0000256" key="7">
    <source>
        <dbReference type="ARBA" id="ARBA00029440"/>
    </source>
</evidence>
<dbReference type="PROSITE" id="PS51379">
    <property type="entry name" value="4FE4S_FER_2"/>
    <property type="match status" value="1"/>
</dbReference>
<evidence type="ECO:0000259" key="8">
    <source>
        <dbReference type="PROSITE" id="PS51379"/>
    </source>
</evidence>
<evidence type="ECO:0000256" key="3">
    <source>
        <dbReference type="ARBA" id="ARBA00023002"/>
    </source>
</evidence>
<dbReference type="AlphaFoldDB" id="A0A558AHB1"/>
<dbReference type="NCBIfam" id="TIGR01317">
    <property type="entry name" value="GOGAT_sm_gam"/>
    <property type="match status" value="1"/>
</dbReference>
<comment type="caution">
    <text evidence="9">The sequence shown here is derived from an EMBL/GenBank/DDBJ whole genome shotgun (WGS) entry which is preliminary data.</text>
</comment>
<dbReference type="PRINTS" id="PR00419">
    <property type="entry name" value="ADXRDTASE"/>
</dbReference>
<evidence type="ECO:0000256" key="1">
    <source>
        <dbReference type="ARBA" id="ARBA00022605"/>
    </source>
</evidence>
<keyword evidence="4" id="KW-0408">Iron</keyword>
<reference evidence="9 10" key="1">
    <citation type="submission" date="2019-07" db="EMBL/GenBank/DDBJ databases">
        <title>New species of Amycolatopsis and Streptomyces.</title>
        <authorList>
            <person name="Duangmal K."/>
            <person name="Teo W.F.A."/>
            <person name="Lipun K."/>
        </authorList>
    </citation>
    <scope>NUCLEOTIDE SEQUENCE [LARGE SCALE GENOMIC DNA]</scope>
    <source>
        <strain evidence="9 10">JCM 30562</strain>
    </source>
</reference>
<dbReference type="FunFam" id="3.50.50.60:FF:000124">
    <property type="entry name" value="Glutamate synthase small subunit"/>
    <property type="match status" value="1"/>
</dbReference>
<comment type="pathway">
    <text evidence="7">Amino-acid biosynthesis.</text>
</comment>
<evidence type="ECO:0000256" key="4">
    <source>
        <dbReference type="ARBA" id="ARBA00023004"/>
    </source>
</evidence>
<dbReference type="Proteomes" id="UP000318578">
    <property type="component" value="Unassembled WGS sequence"/>
</dbReference>
<evidence type="ECO:0000313" key="9">
    <source>
        <dbReference type="EMBL" id="TVT23639.1"/>
    </source>
</evidence>
<dbReference type="PANTHER" id="PTHR43100:SF1">
    <property type="entry name" value="GLUTAMATE SYNTHASE [NADPH] SMALL CHAIN"/>
    <property type="match status" value="1"/>
</dbReference>
<dbReference type="PANTHER" id="PTHR43100">
    <property type="entry name" value="GLUTAMATE SYNTHASE [NADPH] SMALL CHAIN"/>
    <property type="match status" value="1"/>
</dbReference>
<dbReference type="GO" id="GO:0051536">
    <property type="term" value="F:iron-sulfur cluster binding"/>
    <property type="evidence" value="ECO:0007669"/>
    <property type="project" value="UniProtKB-KW"/>
</dbReference>
<evidence type="ECO:0000256" key="5">
    <source>
        <dbReference type="ARBA" id="ARBA00023014"/>
    </source>
</evidence>
<dbReference type="InterPro" id="IPR036188">
    <property type="entry name" value="FAD/NAD-bd_sf"/>
</dbReference>
<dbReference type="GO" id="GO:0046872">
    <property type="term" value="F:metal ion binding"/>
    <property type="evidence" value="ECO:0007669"/>
    <property type="project" value="UniProtKB-KW"/>
</dbReference>
<protein>
    <submittedName>
        <fullName evidence="9">Glutamate synthase subunit beta</fullName>
    </submittedName>
</protein>
<proteinExistence type="predicted"/>
<dbReference type="EMBL" id="VJZA01000010">
    <property type="protein sequence ID" value="TVT23639.1"/>
    <property type="molecule type" value="Genomic_DNA"/>
</dbReference>
<dbReference type="Gene3D" id="1.10.1060.10">
    <property type="entry name" value="Alpha-helical ferredoxin"/>
    <property type="match status" value="1"/>
</dbReference>
<dbReference type="GO" id="GO:0016639">
    <property type="term" value="F:oxidoreductase activity, acting on the CH-NH2 group of donors, NAD or NADP as acceptor"/>
    <property type="evidence" value="ECO:0007669"/>
    <property type="project" value="InterPro"/>
</dbReference>
<keyword evidence="5" id="KW-0411">Iron-sulfur</keyword>
<dbReference type="Pfam" id="PF07992">
    <property type="entry name" value="Pyr_redox_2"/>
    <property type="match status" value="2"/>
</dbReference>
<dbReference type="Pfam" id="PF14691">
    <property type="entry name" value="Fer4_20"/>
    <property type="match status" value="1"/>
</dbReference>
<feature type="domain" description="4Fe-4S ferredoxin-type" evidence="8">
    <location>
        <begin position="37"/>
        <end position="68"/>
    </location>
</feature>
<dbReference type="SUPFAM" id="SSF46548">
    <property type="entry name" value="alpha-helical ferredoxin"/>
    <property type="match status" value="1"/>
</dbReference>
<gene>
    <name evidence="9" type="ORF">FNH06_09015</name>
</gene>
<dbReference type="InterPro" id="IPR006005">
    <property type="entry name" value="Glut_synth_ssu1"/>
</dbReference>
<keyword evidence="2" id="KW-0479">Metal-binding</keyword>
<dbReference type="Gene3D" id="3.50.50.60">
    <property type="entry name" value="FAD/NAD(P)-binding domain"/>
    <property type="match status" value="2"/>
</dbReference>
<dbReference type="RefSeq" id="WP_144636510.1">
    <property type="nucleotide sequence ID" value="NZ_BNAX01000009.1"/>
</dbReference>
<dbReference type="OrthoDB" id="9803192at2"/>
<accession>A0A558AHB1</accession>
<dbReference type="SUPFAM" id="SSF51971">
    <property type="entry name" value="Nucleotide-binding domain"/>
    <property type="match status" value="2"/>
</dbReference>
<evidence type="ECO:0000256" key="2">
    <source>
        <dbReference type="ARBA" id="ARBA00022723"/>
    </source>
</evidence>
<dbReference type="InterPro" id="IPR051394">
    <property type="entry name" value="Glutamate_Synthase"/>
</dbReference>
<organism evidence="9 10">
    <name type="scientific">Amycolatopsis acidiphila</name>
    <dbReference type="NCBI Taxonomy" id="715473"/>
    <lineage>
        <taxon>Bacteria</taxon>
        <taxon>Bacillati</taxon>
        <taxon>Actinomycetota</taxon>
        <taxon>Actinomycetes</taxon>
        <taxon>Pseudonocardiales</taxon>
        <taxon>Pseudonocardiaceae</taxon>
        <taxon>Amycolatopsis</taxon>
    </lineage>
</organism>
<keyword evidence="1" id="KW-0028">Amino-acid biosynthesis</keyword>
<name>A0A558AHB1_9PSEU</name>
<dbReference type="InterPro" id="IPR028261">
    <property type="entry name" value="DPD_II"/>
</dbReference>
<dbReference type="InterPro" id="IPR023753">
    <property type="entry name" value="FAD/NAD-binding_dom"/>
</dbReference>
<keyword evidence="10" id="KW-1185">Reference proteome</keyword>
<keyword evidence="6" id="KW-0314">Glutamate biosynthesis</keyword>